<dbReference type="Pfam" id="PF04717">
    <property type="entry name" value="Phage_base_V"/>
    <property type="match status" value="1"/>
</dbReference>
<dbReference type="Proteomes" id="UP000319499">
    <property type="component" value="Unassembled WGS sequence"/>
</dbReference>
<dbReference type="AlphaFoldDB" id="A0A563DEZ4"/>
<feature type="domain" description="Gp5/Type VI secretion system Vgr protein OB-fold" evidence="1">
    <location>
        <begin position="397"/>
        <end position="471"/>
    </location>
</feature>
<dbReference type="InterPro" id="IPR037026">
    <property type="entry name" value="Vgr_OB-fold_dom_sf"/>
</dbReference>
<gene>
    <name evidence="2" type="ORF">ETU09_06185</name>
</gene>
<dbReference type="Pfam" id="PF05954">
    <property type="entry name" value="Phage_GPD"/>
    <property type="match status" value="1"/>
</dbReference>
<reference evidence="2 3" key="1">
    <citation type="submission" date="2019-02" db="EMBL/GenBank/DDBJ databases">
        <title>Apibacter muscae sp. nov.: a novel member of the house fly microbiota.</title>
        <authorList>
            <person name="Park R."/>
        </authorList>
    </citation>
    <scope>NUCLEOTIDE SEQUENCE [LARGE SCALE GENOMIC DNA]</scope>
    <source>
        <strain evidence="2 3">AL1</strain>
    </source>
</reference>
<dbReference type="Gene3D" id="3.55.50.10">
    <property type="entry name" value="Baseplate protein-like domains"/>
    <property type="match status" value="1"/>
</dbReference>
<dbReference type="SUPFAM" id="SSF69279">
    <property type="entry name" value="Phage tail proteins"/>
    <property type="match status" value="1"/>
</dbReference>
<protein>
    <recommendedName>
        <fullName evidence="1">Gp5/Type VI secretion system Vgr protein OB-fold domain-containing protein</fullName>
    </recommendedName>
</protein>
<dbReference type="EMBL" id="SELH01000020">
    <property type="protein sequence ID" value="TWP28324.1"/>
    <property type="molecule type" value="Genomic_DNA"/>
</dbReference>
<keyword evidence="3" id="KW-1185">Reference proteome</keyword>
<name>A0A563DEZ4_9FLAO</name>
<evidence type="ECO:0000313" key="2">
    <source>
        <dbReference type="EMBL" id="TWP28324.1"/>
    </source>
</evidence>
<dbReference type="InterPro" id="IPR006531">
    <property type="entry name" value="Gp5/Vgr_OB"/>
</dbReference>
<dbReference type="Gene3D" id="2.30.110.50">
    <property type="match status" value="1"/>
</dbReference>
<dbReference type="Gene3D" id="2.40.50.230">
    <property type="entry name" value="Gp5 N-terminal domain"/>
    <property type="match status" value="1"/>
</dbReference>
<sequence>MPDESFPNSSYSPLNSSDSSEIIYQSSGLGQSFIPYARVSVQGKDISKKDHIKVKITQKMLTHNRYDLLCPSEVFADKNVYPLQNSKYLLGARVLIELIQFGKTASSFEAMVTGVEYVNENQYPFIRLICSAPSVLLDQGARSRSFTNLSLKQIVERVASGYNDQRLNFLIAPFSEEVLPYTCQINESDFDFLKRLAVRFGEFFYHNGQSLIFGIQGQRKSVLLEGKDFYKYNLRMNSSYQHFSCRGYDLNQDLVHEFDSQRFSSRNIVNLFQFRSIDSSESIFTHKHTEFFTSDLLVNGKFSMEKVVERKKLSKENLASIETQTDSPFLRLGDIMSMQAWDQEKQKALPIESYRILEIVHVYSAECYYNLPIGMPREHPIAPYFDEKAFPRADSQYGVVVDNNDPWALNRVKVRLVWQRDSQETTPWISMLQAHSGDGQGAHVLPEVGHSVLVDFLGGNAEAPVVVGTVFNGNQKSGFHTPNNDLKSFQTRCGTKRVANDAEGSILEEDSAGSFFKLEGDGNVTLHVVKNLNIRVGENLSVAVGKDMVSRIDGNKSESVIGDSFYSAHNVTATVSENYRGSVGKVFYQSSGNLEVQTLNGELKLSAATLAIVKGLEDVKVSKG</sequence>
<proteinExistence type="predicted"/>
<dbReference type="SUPFAM" id="SSF69255">
    <property type="entry name" value="gp5 N-terminal domain-like"/>
    <property type="match status" value="1"/>
</dbReference>
<evidence type="ECO:0000259" key="1">
    <source>
        <dbReference type="Pfam" id="PF04717"/>
    </source>
</evidence>
<dbReference type="SUPFAM" id="SSF69349">
    <property type="entry name" value="Phage fibre proteins"/>
    <property type="match status" value="1"/>
</dbReference>
<organism evidence="2 3">
    <name type="scientific">Apibacter muscae</name>
    <dbReference type="NCBI Taxonomy" id="2509004"/>
    <lineage>
        <taxon>Bacteria</taxon>
        <taxon>Pseudomonadati</taxon>
        <taxon>Bacteroidota</taxon>
        <taxon>Flavobacteriia</taxon>
        <taxon>Flavobacteriales</taxon>
        <taxon>Weeksellaceae</taxon>
        <taxon>Apibacter</taxon>
    </lineage>
</organism>
<evidence type="ECO:0000313" key="3">
    <source>
        <dbReference type="Proteomes" id="UP000319499"/>
    </source>
</evidence>
<dbReference type="OrthoDB" id="727155at2"/>
<accession>A0A563DEZ4</accession>
<dbReference type="RefSeq" id="WP_146292603.1">
    <property type="nucleotide sequence ID" value="NZ_SELH01000020.1"/>
</dbReference>
<comment type="caution">
    <text evidence="2">The sequence shown here is derived from an EMBL/GenBank/DDBJ whole genome shotgun (WGS) entry which is preliminary data.</text>
</comment>